<protein>
    <submittedName>
        <fullName evidence="2">DNA/RNA polymerases superfamily protein</fullName>
    </submittedName>
</protein>
<dbReference type="HOGENOM" id="CLU_2175650_0_0_1"/>
<feature type="region of interest" description="Disordered" evidence="1">
    <location>
        <begin position="39"/>
        <end position="58"/>
    </location>
</feature>
<feature type="compositionally biased region" description="Basic and acidic residues" evidence="1">
    <location>
        <begin position="40"/>
        <end position="58"/>
    </location>
</feature>
<dbReference type="Gramene" id="EOY26100">
    <property type="protein sequence ID" value="EOY26100"/>
    <property type="gene ID" value="TCM_027502"/>
</dbReference>
<name>A0A061G8A8_THECC</name>
<evidence type="ECO:0000256" key="1">
    <source>
        <dbReference type="SAM" id="MobiDB-lite"/>
    </source>
</evidence>
<dbReference type="EMBL" id="CM001884">
    <property type="protein sequence ID" value="EOY26100.1"/>
    <property type="molecule type" value="Genomic_DNA"/>
</dbReference>
<organism evidence="2 3">
    <name type="scientific">Theobroma cacao</name>
    <name type="common">Cacao</name>
    <name type="synonym">Cocoa</name>
    <dbReference type="NCBI Taxonomy" id="3641"/>
    <lineage>
        <taxon>Eukaryota</taxon>
        <taxon>Viridiplantae</taxon>
        <taxon>Streptophyta</taxon>
        <taxon>Embryophyta</taxon>
        <taxon>Tracheophyta</taxon>
        <taxon>Spermatophyta</taxon>
        <taxon>Magnoliopsida</taxon>
        <taxon>eudicotyledons</taxon>
        <taxon>Gunneridae</taxon>
        <taxon>Pentapetalae</taxon>
        <taxon>rosids</taxon>
        <taxon>malvids</taxon>
        <taxon>Malvales</taxon>
        <taxon>Malvaceae</taxon>
        <taxon>Byttnerioideae</taxon>
        <taxon>Theobroma</taxon>
    </lineage>
</organism>
<sequence length="110" mass="12381">MVGRARGRGRGNQPQQAELAEMRRMIDDLTRAVQALQRQEPVEARMENPEGDHNPLEIHDLEDDDEFENENPFHEDGPANQAARVGLEGRRELKSNVHDKVSLKSALGST</sequence>
<evidence type="ECO:0000313" key="3">
    <source>
        <dbReference type="Proteomes" id="UP000026915"/>
    </source>
</evidence>
<accession>A0A061G8A8</accession>
<proteinExistence type="predicted"/>
<dbReference type="InParanoid" id="A0A061G8A8"/>
<keyword evidence="3" id="KW-1185">Reference proteome</keyword>
<evidence type="ECO:0000313" key="2">
    <source>
        <dbReference type="EMBL" id="EOY26100.1"/>
    </source>
</evidence>
<reference evidence="2 3" key="1">
    <citation type="journal article" date="2013" name="Genome Biol.">
        <title>The genome sequence of the most widely cultivated cacao type and its use to identify candidate genes regulating pod color.</title>
        <authorList>
            <person name="Motamayor J.C."/>
            <person name="Mockaitis K."/>
            <person name="Schmutz J."/>
            <person name="Haiminen N."/>
            <person name="Iii D.L."/>
            <person name="Cornejo O."/>
            <person name="Findley S.D."/>
            <person name="Zheng P."/>
            <person name="Utro F."/>
            <person name="Royaert S."/>
            <person name="Saski C."/>
            <person name="Jenkins J."/>
            <person name="Podicheti R."/>
            <person name="Zhao M."/>
            <person name="Scheffler B.E."/>
            <person name="Stack J.C."/>
            <person name="Feltus F.A."/>
            <person name="Mustiga G.M."/>
            <person name="Amores F."/>
            <person name="Phillips W."/>
            <person name="Marelli J.P."/>
            <person name="May G.D."/>
            <person name="Shapiro H."/>
            <person name="Ma J."/>
            <person name="Bustamante C.D."/>
            <person name="Schnell R.J."/>
            <person name="Main D."/>
            <person name="Gilbert D."/>
            <person name="Parida L."/>
            <person name="Kuhn D.N."/>
        </authorList>
    </citation>
    <scope>NUCLEOTIDE SEQUENCE [LARGE SCALE GENOMIC DNA]</scope>
    <source>
        <strain evidence="3">cv. Matina 1-6</strain>
    </source>
</reference>
<gene>
    <name evidence="2" type="ORF">TCM_027502</name>
</gene>
<dbReference type="Proteomes" id="UP000026915">
    <property type="component" value="Chromosome 6"/>
</dbReference>
<dbReference type="AlphaFoldDB" id="A0A061G8A8"/>